<feature type="transmembrane region" description="Helical" evidence="5">
    <location>
        <begin position="175"/>
        <end position="191"/>
    </location>
</feature>
<dbReference type="PATRIC" id="fig|1618601.3.peg.18"/>
<evidence type="ECO:0000256" key="4">
    <source>
        <dbReference type="ARBA" id="ARBA00023136"/>
    </source>
</evidence>
<gene>
    <name evidence="6" type="ORF">UT93_C0001G0016</name>
</gene>
<dbReference type="NCBIfam" id="NF008978">
    <property type="entry name" value="PRK12324.1-4"/>
    <property type="match status" value="1"/>
</dbReference>
<evidence type="ECO:0000256" key="2">
    <source>
        <dbReference type="ARBA" id="ARBA00022692"/>
    </source>
</evidence>
<dbReference type="CDD" id="cd13963">
    <property type="entry name" value="PT_UbiA_2"/>
    <property type="match status" value="1"/>
</dbReference>
<evidence type="ECO:0000256" key="5">
    <source>
        <dbReference type="SAM" id="Phobius"/>
    </source>
</evidence>
<dbReference type="InterPro" id="IPR044878">
    <property type="entry name" value="UbiA_sf"/>
</dbReference>
<feature type="transmembrane region" description="Helical" evidence="5">
    <location>
        <begin position="149"/>
        <end position="169"/>
    </location>
</feature>
<dbReference type="Proteomes" id="UP000034627">
    <property type="component" value="Unassembled WGS sequence"/>
</dbReference>
<evidence type="ECO:0000313" key="7">
    <source>
        <dbReference type="Proteomes" id="UP000034627"/>
    </source>
</evidence>
<evidence type="ECO:0000313" key="6">
    <source>
        <dbReference type="EMBL" id="KKR56279.1"/>
    </source>
</evidence>
<keyword evidence="4 5" id="KW-0472">Membrane</keyword>
<keyword evidence="2 5" id="KW-0812">Transmembrane</keyword>
<proteinExistence type="predicted"/>
<sequence length="325" mass="36543">MADIQTQKDQQSKGSLIAAAIKVARPIHWTKNFSVFAAIFLSGYLFDKFSLNKTIWAFIAFCFITSATYIINDIFDRNSDRLHPVKRFRPIASGSLPIPLAIIEVIALIFCAIVVTSVGNLDPIFLTLIMIYLVIQFFYSLWLKNIAILDIIIIAAGFVLRVYAGAFVINAHLSVWFLLCVISVALFLASGKRRAELNVIQNVDGLTRKSLGSYHKDLLNSYVTMFGNASWMSWSLFTFFESPRTSTPFWLVLAELSNTTAIGKLLMLTIPVTIFGIMRYESLIFQGKSETPERLLLTDKALVIAVALWVILVYWILYSGISVIQ</sequence>
<name>A0A0G0RUC0_9BACT</name>
<feature type="transmembrane region" description="Helical" evidence="5">
    <location>
        <begin position="96"/>
        <end position="118"/>
    </location>
</feature>
<dbReference type="GO" id="GO:0016765">
    <property type="term" value="F:transferase activity, transferring alkyl or aryl (other than methyl) groups"/>
    <property type="evidence" value="ECO:0007669"/>
    <property type="project" value="InterPro"/>
</dbReference>
<feature type="transmembrane region" description="Helical" evidence="5">
    <location>
        <begin position="260"/>
        <end position="280"/>
    </location>
</feature>
<protein>
    <submittedName>
        <fullName evidence="6">4-hydroxybenzoate polyprenyltransferase-like protein prenyltransferase</fullName>
    </submittedName>
</protein>
<feature type="transmembrane region" description="Helical" evidence="5">
    <location>
        <begin position="218"/>
        <end position="240"/>
    </location>
</feature>
<reference evidence="6 7" key="1">
    <citation type="journal article" date="2015" name="Nature">
        <title>rRNA introns, odd ribosomes, and small enigmatic genomes across a large radiation of phyla.</title>
        <authorList>
            <person name="Brown C.T."/>
            <person name="Hug L.A."/>
            <person name="Thomas B.C."/>
            <person name="Sharon I."/>
            <person name="Castelle C.J."/>
            <person name="Singh A."/>
            <person name="Wilkins M.J."/>
            <person name="Williams K.H."/>
            <person name="Banfield J.F."/>
        </authorList>
    </citation>
    <scope>NUCLEOTIDE SEQUENCE [LARGE SCALE GENOMIC DNA]</scope>
</reference>
<organism evidence="6 7">
    <name type="scientific">Candidatus Woesebacteria bacterium GW2011_GWF1_40_24</name>
    <dbReference type="NCBI Taxonomy" id="1618601"/>
    <lineage>
        <taxon>Bacteria</taxon>
        <taxon>Candidatus Woeseibacteriota</taxon>
    </lineage>
</organism>
<dbReference type="Gene3D" id="1.10.357.140">
    <property type="entry name" value="UbiA prenyltransferase"/>
    <property type="match status" value="1"/>
</dbReference>
<dbReference type="PANTHER" id="PTHR42723:SF1">
    <property type="entry name" value="CHLOROPHYLL SYNTHASE, CHLOROPLASTIC"/>
    <property type="match status" value="1"/>
</dbReference>
<dbReference type="InterPro" id="IPR000537">
    <property type="entry name" value="UbiA_prenyltransferase"/>
</dbReference>
<dbReference type="PANTHER" id="PTHR42723">
    <property type="entry name" value="CHLOROPHYLL SYNTHASE"/>
    <property type="match status" value="1"/>
</dbReference>
<dbReference type="AlphaFoldDB" id="A0A0G0RUC0"/>
<feature type="transmembrane region" description="Helical" evidence="5">
    <location>
        <begin position="124"/>
        <end position="142"/>
    </location>
</feature>
<dbReference type="GO" id="GO:0016020">
    <property type="term" value="C:membrane"/>
    <property type="evidence" value="ECO:0007669"/>
    <property type="project" value="UniProtKB-SubCell"/>
</dbReference>
<evidence type="ECO:0000256" key="3">
    <source>
        <dbReference type="ARBA" id="ARBA00022989"/>
    </source>
</evidence>
<keyword evidence="6" id="KW-0808">Transferase</keyword>
<comment type="caution">
    <text evidence="6">The sequence shown here is derived from an EMBL/GenBank/DDBJ whole genome shotgun (WGS) entry which is preliminary data.</text>
</comment>
<comment type="subcellular location">
    <subcellularLocation>
        <location evidence="1">Membrane</location>
        <topology evidence="1">Multi-pass membrane protein</topology>
    </subcellularLocation>
</comment>
<evidence type="ECO:0000256" key="1">
    <source>
        <dbReference type="ARBA" id="ARBA00004141"/>
    </source>
</evidence>
<feature type="transmembrane region" description="Helical" evidence="5">
    <location>
        <begin position="301"/>
        <end position="321"/>
    </location>
</feature>
<dbReference type="EMBL" id="LBYR01000001">
    <property type="protein sequence ID" value="KKR56279.1"/>
    <property type="molecule type" value="Genomic_DNA"/>
</dbReference>
<feature type="transmembrane region" description="Helical" evidence="5">
    <location>
        <begin position="55"/>
        <end position="75"/>
    </location>
</feature>
<accession>A0A0G0RUC0</accession>
<dbReference type="InterPro" id="IPR050475">
    <property type="entry name" value="Prenyltransferase_related"/>
</dbReference>
<dbReference type="Pfam" id="PF01040">
    <property type="entry name" value="UbiA"/>
    <property type="match status" value="1"/>
</dbReference>
<keyword evidence="3 5" id="KW-1133">Transmembrane helix</keyword>